<dbReference type="OrthoDB" id="5723at2759"/>
<keyword evidence="5 9" id="KW-0863">Zinc-finger</keyword>
<dbReference type="InterPro" id="IPR036775">
    <property type="entry name" value="DNA_pol_Y-fam_lit_finger_sf"/>
</dbReference>
<dbReference type="GeneID" id="96901255"/>
<dbReference type="InterPro" id="IPR043128">
    <property type="entry name" value="Rev_trsase/Diguanyl_cyclase"/>
</dbReference>
<evidence type="ECO:0000256" key="7">
    <source>
        <dbReference type="ARBA" id="ARBA00023204"/>
    </source>
</evidence>
<feature type="domain" description="C2H2-type" evidence="10">
    <location>
        <begin position="552"/>
        <end position="579"/>
    </location>
</feature>
<dbReference type="GO" id="GO:0008270">
    <property type="term" value="F:zinc ion binding"/>
    <property type="evidence" value="ECO:0007669"/>
    <property type="project" value="UniProtKB-KW"/>
</dbReference>
<dbReference type="FunFam" id="3.40.1170.60:FF:000008">
    <property type="entry name" value="DNA polymerase eta subunit"/>
    <property type="match status" value="1"/>
</dbReference>
<dbReference type="eggNOG" id="KOG2095">
    <property type="taxonomic scope" value="Eukaryota"/>
</dbReference>
<dbReference type="GO" id="GO:0035861">
    <property type="term" value="C:site of double-strand break"/>
    <property type="evidence" value="ECO:0007669"/>
    <property type="project" value="TreeGrafter"/>
</dbReference>
<evidence type="ECO:0000256" key="9">
    <source>
        <dbReference type="PROSITE-ProRule" id="PRU00042"/>
    </source>
</evidence>
<evidence type="ECO:0000256" key="6">
    <source>
        <dbReference type="ARBA" id="ARBA00022833"/>
    </source>
</evidence>
<dbReference type="Gene3D" id="3.30.1490.100">
    <property type="entry name" value="DNA polymerase, Y-family, little finger domain"/>
    <property type="match status" value="1"/>
</dbReference>
<dbReference type="PROSITE" id="PS00028">
    <property type="entry name" value="ZINC_FINGER_C2H2_1"/>
    <property type="match status" value="1"/>
</dbReference>
<dbReference type="EMBL" id="HE576752">
    <property type="protein sequence ID" value="CCC67776.1"/>
    <property type="molecule type" value="Genomic_DNA"/>
</dbReference>
<dbReference type="STRING" id="1064592.G0V8H8"/>
<dbReference type="GO" id="GO:0070987">
    <property type="term" value="P:error-free translesion synthesis"/>
    <property type="evidence" value="ECO:0007669"/>
    <property type="project" value="EnsemblFungi"/>
</dbReference>
<dbReference type="GO" id="GO:0005634">
    <property type="term" value="C:nucleus"/>
    <property type="evidence" value="ECO:0007669"/>
    <property type="project" value="UniProtKB-SubCell"/>
</dbReference>
<accession>G0V8H8</accession>
<dbReference type="GO" id="GO:0007059">
    <property type="term" value="P:chromosome segregation"/>
    <property type="evidence" value="ECO:0007669"/>
    <property type="project" value="EnsemblFungi"/>
</dbReference>
<evidence type="ECO:0000259" key="12">
    <source>
        <dbReference type="PROSITE" id="PS51907"/>
    </source>
</evidence>
<dbReference type="SUPFAM" id="SSF56672">
    <property type="entry name" value="DNA/RNA polymerases"/>
    <property type="match status" value="1"/>
</dbReference>
<dbReference type="Pfam" id="PF00817">
    <property type="entry name" value="IMS"/>
    <property type="match status" value="1"/>
</dbReference>
<dbReference type="GO" id="GO:0005739">
    <property type="term" value="C:mitochondrion"/>
    <property type="evidence" value="ECO:0007669"/>
    <property type="project" value="EnsemblFungi"/>
</dbReference>
<dbReference type="GO" id="GO:0042276">
    <property type="term" value="P:error-prone translesion synthesis"/>
    <property type="evidence" value="ECO:0007669"/>
    <property type="project" value="EnsemblFungi"/>
</dbReference>
<evidence type="ECO:0000256" key="1">
    <source>
        <dbReference type="ARBA" id="ARBA00004123"/>
    </source>
</evidence>
<dbReference type="Gene3D" id="3.30.70.270">
    <property type="match status" value="1"/>
</dbReference>
<dbReference type="OMA" id="QVEQIRC"/>
<keyword evidence="3" id="KW-0479">Metal-binding</keyword>
<reference evidence="13 14" key="1">
    <citation type="journal article" date="2011" name="Proc. Natl. Acad. Sci. U.S.A.">
        <title>Evolutionary erosion of yeast sex chromosomes by mating-type switching accidents.</title>
        <authorList>
            <person name="Gordon J.L."/>
            <person name="Armisen D."/>
            <person name="Proux-Wera E."/>
            <person name="Oheigeartaigh S.S."/>
            <person name="Byrne K.P."/>
            <person name="Wolfe K.H."/>
        </authorList>
    </citation>
    <scope>NUCLEOTIDE SEQUENCE [LARGE SCALE GENOMIC DNA]</scope>
    <source>
        <strain evidence="14">ATCC 76901 / BCRC 22586 / CBS 4309 / NBRC 1992 / NRRL Y-12630</strain>
    </source>
</reference>
<dbReference type="PIRSF" id="PIRSF036603">
    <property type="entry name" value="DPol_eta"/>
    <property type="match status" value="1"/>
</dbReference>
<dbReference type="Pfam" id="PF18439">
    <property type="entry name" value="zf_UBZ"/>
    <property type="match status" value="1"/>
</dbReference>
<dbReference type="GO" id="GO:0003887">
    <property type="term" value="F:DNA-directed DNA polymerase activity"/>
    <property type="evidence" value="ECO:0007669"/>
    <property type="project" value="EnsemblFungi"/>
</dbReference>
<dbReference type="GO" id="GO:0009314">
    <property type="term" value="P:response to radiation"/>
    <property type="evidence" value="ECO:0007669"/>
    <property type="project" value="TreeGrafter"/>
</dbReference>
<protein>
    <recommendedName>
        <fullName evidence="15">UmuC domain-containing protein</fullName>
    </recommendedName>
</protein>
<evidence type="ECO:0000256" key="8">
    <source>
        <dbReference type="ARBA" id="ARBA00023242"/>
    </source>
</evidence>
<evidence type="ECO:0000256" key="2">
    <source>
        <dbReference type="ARBA" id="ARBA00022679"/>
    </source>
</evidence>
<dbReference type="PANTHER" id="PTHR45873">
    <property type="entry name" value="DNA POLYMERASE ETA"/>
    <property type="match status" value="1"/>
</dbReference>
<evidence type="ECO:0000313" key="14">
    <source>
        <dbReference type="Proteomes" id="UP000001640"/>
    </source>
</evidence>
<proteinExistence type="predicted"/>
<name>G0V8H8_NAUCA</name>
<evidence type="ECO:0000259" key="11">
    <source>
        <dbReference type="PROSITE" id="PS50173"/>
    </source>
</evidence>
<keyword evidence="2" id="KW-0808">Transferase</keyword>
<dbReference type="AlphaFoldDB" id="G0V8H8"/>
<evidence type="ECO:0000256" key="4">
    <source>
        <dbReference type="ARBA" id="ARBA00022763"/>
    </source>
</evidence>
<dbReference type="FunCoup" id="G0V8H8">
    <property type="interactions" value="658"/>
</dbReference>
<evidence type="ECO:0000313" key="13">
    <source>
        <dbReference type="EMBL" id="CCC67776.1"/>
    </source>
</evidence>
<dbReference type="GO" id="GO:0007064">
    <property type="term" value="P:mitotic sister chromatid cohesion"/>
    <property type="evidence" value="ECO:0007669"/>
    <property type="project" value="EnsemblFungi"/>
</dbReference>
<keyword evidence="7" id="KW-0234">DNA repair</keyword>
<evidence type="ECO:0000259" key="10">
    <source>
        <dbReference type="PROSITE" id="PS50157"/>
    </source>
</evidence>
<dbReference type="GO" id="GO:0005657">
    <property type="term" value="C:replication fork"/>
    <property type="evidence" value="ECO:0007669"/>
    <property type="project" value="EnsemblFungi"/>
</dbReference>
<organism evidence="13 14">
    <name type="scientific">Naumovozyma castellii</name>
    <name type="common">Yeast</name>
    <name type="synonym">Saccharomyces castellii</name>
    <dbReference type="NCBI Taxonomy" id="27288"/>
    <lineage>
        <taxon>Eukaryota</taxon>
        <taxon>Fungi</taxon>
        <taxon>Dikarya</taxon>
        <taxon>Ascomycota</taxon>
        <taxon>Saccharomycotina</taxon>
        <taxon>Saccharomycetes</taxon>
        <taxon>Saccharomycetales</taxon>
        <taxon>Saccharomycetaceae</taxon>
        <taxon>Naumovozyma</taxon>
    </lineage>
</organism>
<dbReference type="PROSITE" id="PS50173">
    <property type="entry name" value="UMUC"/>
    <property type="match status" value="1"/>
</dbReference>
<feature type="domain" description="UBZ3-type" evidence="12">
    <location>
        <begin position="547"/>
        <end position="582"/>
    </location>
</feature>
<dbReference type="GO" id="GO:0006281">
    <property type="term" value="P:DNA repair"/>
    <property type="evidence" value="ECO:0007669"/>
    <property type="project" value="UniProtKB-KW"/>
</dbReference>
<evidence type="ECO:0000256" key="3">
    <source>
        <dbReference type="ARBA" id="ARBA00022723"/>
    </source>
</evidence>
<evidence type="ECO:0000256" key="5">
    <source>
        <dbReference type="ARBA" id="ARBA00022771"/>
    </source>
</evidence>
<evidence type="ECO:0008006" key="15">
    <source>
        <dbReference type="Google" id="ProtNLM"/>
    </source>
</evidence>
<dbReference type="InterPro" id="IPR052230">
    <property type="entry name" value="DNA_polymerase_eta"/>
</dbReference>
<sequence>MSKFSWNDLIQLNSPATAYLSPLSCLAHIDVNAFFAQVEQIRCGYTKDDPVVCVQWNSIIAVSYAARKYGISRMDTIQSAMKKCENLIPIHTALFRKGESWWTYYDGCGSWMKDPEKQLPPNKFKVALDPYRRESRKILKIFKEHCDLVEKASVDEVFLDLGRLCFQDLMFGENEEFESCDQLKMLRKMFIEGDYDLKSRLPVVPDDLKKLEFVGNVFNSENRCLIEDWDDIIFLLASRRTQAVRDVIFKNLGYTTSCGISRTKNVCKLGSNFKKPNAQTTIKNNCLEDFLDSGKFEITSFWTMGGKLGQDISEILNVPSEGSLKYIRESWPNSAVDLEHFIEQKVKELEKNGSTTRIDMSKVDELSTKIYKLARGIYCVPLNPRPVVKSMMSNKNMRKDGCTSLIDCIDWLEVFSAELIARITELEQEYNKIIIPRTISIFVKTHLDDVARKSTQLIHRDSKINSQQLLKMGTQLITELDAKFARGNSAKFYPLLNMNMIISNFEIIDQKKTVIDMFGQQAQIFQKNTANKEPELTVQGTDDADTNAARTFNCHLCSLEFDSEREFQEHLDFHVASKLSESLNGFNGDSKNLSEGEKRLLFPTKRKTASQGLTAGKNKKKKTNSKVGNILSFFGK</sequence>
<dbReference type="Proteomes" id="UP000001640">
    <property type="component" value="Chromosome 1"/>
</dbReference>
<dbReference type="PANTHER" id="PTHR45873:SF1">
    <property type="entry name" value="DNA POLYMERASE ETA"/>
    <property type="match status" value="1"/>
</dbReference>
<keyword evidence="14" id="KW-1185">Reference proteome</keyword>
<gene>
    <name evidence="13" type="primary">NCAS0A12180</name>
    <name evidence="13" type="ordered locus">NCAS_0A12180</name>
</gene>
<dbReference type="PROSITE" id="PS51907">
    <property type="entry name" value="ZF_UBZ3"/>
    <property type="match status" value="1"/>
</dbReference>
<keyword evidence="6" id="KW-0862">Zinc</keyword>
<dbReference type="InParanoid" id="G0V8H8"/>
<dbReference type="InterPro" id="IPR043502">
    <property type="entry name" value="DNA/RNA_pol_sf"/>
</dbReference>
<dbReference type="InterPro" id="IPR001126">
    <property type="entry name" value="UmuC"/>
</dbReference>
<reference key="2">
    <citation type="submission" date="2011-08" db="EMBL/GenBank/DDBJ databases">
        <title>Genome sequence of Naumovozyma castellii.</title>
        <authorList>
            <person name="Gordon J.L."/>
            <person name="Armisen D."/>
            <person name="Proux-Wera E."/>
            <person name="OhEigeartaigh S.S."/>
            <person name="Byrne K.P."/>
            <person name="Wolfe K.H."/>
        </authorList>
    </citation>
    <scope>NUCLEOTIDE SEQUENCE</scope>
    <source>
        <strain>Type strain:CBS 4309</strain>
    </source>
</reference>
<dbReference type="HOGENOM" id="CLU_012348_7_3_1"/>
<dbReference type="InterPro" id="IPR013087">
    <property type="entry name" value="Znf_C2H2_type"/>
</dbReference>
<keyword evidence="8" id="KW-0539">Nucleus</keyword>
<dbReference type="KEGG" id="ncs:NCAS_0A12180"/>
<dbReference type="SUPFAM" id="SSF100879">
    <property type="entry name" value="Lesion bypass DNA polymerase (Y-family), little finger domain"/>
    <property type="match status" value="1"/>
</dbReference>
<dbReference type="InterPro" id="IPR041298">
    <property type="entry name" value="UBZ3"/>
</dbReference>
<comment type="subcellular location">
    <subcellularLocation>
        <location evidence="1">Nucleus</location>
    </subcellularLocation>
</comment>
<dbReference type="RefSeq" id="XP_003674157.1">
    <property type="nucleotide sequence ID" value="XM_003674109.1"/>
</dbReference>
<dbReference type="GO" id="GO:0003684">
    <property type="term" value="F:damaged DNA binding"/>
    <property type="evidence" value="ECO:0007669"/>
    <property type="project" value="InterPro"/>
</dbReference>
<keyword evidence="4" id="KW-0227">DNA damage</keyword>
<dbReference type="Gene3D" id="3.40.1170.60">
    <property type="match status" value="1"/>
</dbReference>
<dbReference type="PROSITE" id="PS50157">
    <property type="entry name" value="ZINC_FINGER_C2H2_2"/>
    <property type="match status" value="1"/>
</dbReference>
<dbReference type="Gene3D" id="1.10.150.20">
    <property type="entry name" value="5' to 3' exonuclease, C-terminal subdomain"/>
    <property type="match status" value="1"/>
</dbReference>
<feature type="domain" description="UmuC" evidence="11">
    <location>
        <begin position="26"/>
        <end position="305"/>
    </location>
</feature>